<sequence>MYVVESIEAWPLRNLKSGTNHHLAPHTEDKRNWASFLFYAGKLHPPKTESFPACLHYQSVTEVNIQEDESDCFVVDGFKKYQKLRNKRKGGGIILYIKDSADFVIENVKFDSIEGILAPGHDMIRTKDVKNRVVLQELVTKLLKSSLKKGLVSDGLKLAIIKPIPKSKIMQNYNNYRPISILSVIDKVMEKYVAKSLMSYAQKYNHVSHQQYGF</sequence>
<reference evidence="1" key="2">
    <citation type="submission" date="2017-10" db="EMBL/GenBank/DDBJ databases">
        <title>Ladona fulva Genome sequencing and assembly.</title>
        <authorList>
            <person name="Murali S."/>
            <person name="Richards S."/>
            <person name="Bandaranaike D."/>
            <person name="Bellair M."/>
            <person name="Blankenburg K."/>
            <person name="Chao H."/>
            <person name="Dinh H."/>
            <person name="Doddapaneni H."/>
            <person name="Dugan-Rocha S."/>
            <person name="Elkadiri S."/>
            <person name="Gnanaolivu R."/>
            <person name="Hernandez B."/>
            <person name="Skinner E."/>
            <person name="Javaid M."/>
            <person name="Lee S."/>
            <person name="Li M."/>
            <person name="Ming W."/>
            <person name="Munidasa M."/>
            <person name="Muniz J."/>
            <person name="Nguyen L."/>
            <person name="Hughes D."/>
            <person name="Osuji N."/>
            <person name="Pu L.-L."/>
            <person name="Puazo M."/>
            <person name="Qu C."/>
            <person name="Quiroz J."/>
            <person name="Raj R."/>
            <person name="Weissenberger G."/>
            <person name="Xin Y."/>
            <person name="Zou X."/>
            <person name="Han Y."/>
            <person name="Worley K."/>
            <person name="Muzny D."/>
            <person name="Gibbs R."/>
        </authorList>
    </citation>
    <scope>NUCLEOTIDE SEQUENCE</scope>
    <source>
        <strain evidence="1">Sampled in the wild</strain>
    </source>
</reference>
<protein>
    <recommendedName>
        <fullName evidence="3">Reverse transcriptase</fullName>
    </recommendedName>
</protein>
<comment type="caution">
    <text evidence="1">The sequence shown here is derived from an EMBL/GenBank/DDBJ whole genome shotgun (WGS) entry which is preliminary data.</text>
</comment>
<accession>A0A8K0K9S3</accession>
<dbReference type="GO" id="GO:0061343">
    <property type="term" value="P:cell adhesion involved in heart morphogenesis"/>
    <property type="evidence" value="ECO:0007669"/>
    <property type="project" value="TreeGrafter"/>
</dbReference>
<dbReference type="Proteomes" id="UP000792457">
    <property type="component" value="Unassembled WGS sequence"/>
</dbReference>
<dbReference type="OrthoDB" id="10065625at2759"/>
<dbReference type="PANTHER" id="PTHR33395">
    <property type="entry name" value="TRANSCRIPTASE, PUTATIVE-RELATED-RELATED"/>
    <property type="match status" value="1"/>
</dbReference>
<dbReference type="EMBL" id="KZ308521">
    <property type="protein sequence ID" value="KAG8231002.1"/>
    <property type="molecule type" value="Genomic_DNA"/>
</dbReference>
<evidence type="ECO:0000313" key="2">
    <source>
        <dbReference type="Proteomes" id="UP000792457"/>
    </source>
</evidence>
<dbReference type="AlphaFoldDB" id="A0A8K0K9S3"/>
<organism evidence="1 2">
    <name type="scientific">Ladona fulva</name>
    <name type="common">Scarce chaser dragonfly</name>
    <name type="synonym">Libellula fulva</name>
    <dbReference type="NCBI Taxonomy" id="123851"/>
    <lineage>
        <taxon>Eukaryota</taxon>
        <taxon>Metazoa</taxon>
        <taxon>Ecdysozoa</taxon>
        <taxon>Arthropoda</taxon>
        <taxon>Hexapoda</taxon>
        <taxon>Insecta</taxon>
        <taxon>Pterygota</taxon>
        <taxon>Palaeoptera</taxon>
        <taxon>Odonata</taxon>
        <taxon>Epiprocta</taxon>
        <taxon>Anisoptera</taxon>
        <taxon>Libelluloidea</taxon>
        <taxon>Libellulidae</taxon>
        <taxon>Ladona</taxon>
    </lineage>
</organism>
<proteinExistence type="predicted"/>
<evidence type="ECO:0008006" key="3">
    <source>
        <dbReference type="Google" id="ProtNLM"/>
    </source>
</evidence>
<dbReference type="PANTHER" id="PTHR33395:SF21">
    <property type="entry name" value="PERICARDIN"/>
    <property type="match status" value="1"/>
</dbReference>
<dbReference type="GO" id="GO:0031012">
    <property type="term" value="C:extracellular matrix"/>
    <property type="evidence" value="ECO:0007669"/>
    <property type="project" value="TreeGrafter"/>
</dbReference>
<name>A0A8K0K9S3_LADFU</name>
<gene>
    <name evidence="1" type="ORF">J437_LFUL010018</name>
</gene>
<reference evidence="1" key="1">
    <citation type="submission" date="2013-04" db="EMBL/GenBank/DDBJ databases">
        <authorList>
            <person name="Qu J."/>
            <person name="Murali S.C."/>
            <person name="Bandaranaike D."/>
            <person name="Bellair M."/>
            <person name="Blankenburg K."/>
            <person name="Chao H."/>
            <person name="Dinh H."/>
            <person name="Doddapaneni H."/>
            <person name="Downs B."/>
            <person name="Dugan-Rocha S."/>
            <person name="Elkadiri S."/>
            <person name="Gnanaolivu R.D."/>
            <person name="Hernandez B."/>
            <person name="Javaid M."/>
            <person name="Jayaseelan J.C."/>
            <person name="Lee S."/>
            <person name="Li M."/>
            <person name="Ming W."/>
            <person name="Munidasa M."/>
            <person name="Muniz J."/>
            <person name="Nguyen L."/>
            <person name="Ongeri F."/>
            <person name="Osuji N."/>
            <person name="Pu L.-L."/>
            <person name="Puazo M."/>
            <person name="Qu C."/>
            <person name="Quiroz J."/>
            <person name="Raj R."/>
            <person name="Weissenberger G."/>
            <person name="Xin Y."/>
            <person name="Zou X."/>
            <person name="Han Y."/>
            <person name="Richards S."/>
            <person name="Worley K."/>
            <person name="Muzny D."/>
            <person name="Gibbs R."/>
        </authorList>
    </citation>
    <scope>NUCLEOTIDE SEQUENCE</scope>
    <source>
        <strain evidence="1">Sampled in the wild</strain>
    </source>
</reference>
<evidence type="ECO:0000313" key="1">
    <source>
        <dbReference type="EMBL" id="KAG8231002.1"/>
    </source>
</evidence>
<keyword evidence="2" id="KW-1185">Reference proteome</keyword>
<dbReference type="GO" id="GO:0007508">
    <property type="term" value="P:larval heart development"/>
    <property type="evidence" value="ECO:0007669"/>
    <property type="project" value="TreeGrafter"/>
</dbReference>